<dbReference type="Gene3D" id="1.20.930.20">
    <property type="entry name" value="Adaptor protein Cbl, N-terminal domain"/>
    <property type="match status" value="1"/>
</dbReference>
<dbReference type="SUPFAM" id="SSF48371">
    <property type="entry name" value="ARM repeat"/>
    <property type="match status" value="1"/>
</dbReference>
<sequence>MVMEEERDGGGEELVEEIELTPSQGDEPSDVLQDLVGLVESVAQFGDYRRTQRKEAYGLVRRMKLLLPLFEELRDLETPIPEKGIAALCDLKRAFIFSKKLLKTCNEGSKIYLALESEAIMARFHGAYEKFGQALDSFPYGELGISDEFKEQFELMRKQLKRARRRTDTQDIELAMDMMVVFSKTDERNADRAIVERLAKKLELHSVEDLKTETIAVRNLVNKERGGSNPETHQQIMDLLNKFRQILGMEETNVFENPVMWKMLEKCPSLMIPHEFLCPITLEIMTDPVIIGSGQTYERDSIEKWFESNHRTCPKTRQTLPHLSIAPNYALKNLIMQWCDKNNFQLPKKDDPADQESSTSNIQKEEILSLVENLSSSQLDGQRKAAMKIRMLSKENPENRVLIASSGGIPPLVQLLSYPDPKIQEHAVTALLNLSIDETNKRIITREGAIPPIIEILQSGSIEAKENSAATLFSLSMLDEIKVTVGLSNGIPPLVDLLQNGTIRGMKDAATALFNLSLNHSNKARAIEAGIVGPLLQLLEDRNLGMIDEALSIFFLLVSHPAGRQEIGQLSFIETLVGFIREGTPKNKECATSVLLELGSNNSSFMLAALQFGVYEHLVEISNTGTDRARRKASALLQLMSKNEQIP</sequence>
<evidence type="ECO:0000256" key="6">
    <source>
        <dbReference type="ARBA" id="ARBA00022737"/>
    </source>
</evidence>
<dbReference type="UniPathway" id="UPA00143"/>
<dbReference type="CDD" id="cd16664">
    <property type="entry name" value="RING-Ubox_PUB"/>
    <property type="match status" value="1"/>
</dbReference>
<evidence type="ECO:0000256" key="8">
    <source>
        <dbReference type="PROSITE-ProRule" id="PRU00259"/>
    </source>
</evidence>
<dbReference type="GO" id="GO:0007166">
    <property type="term" value="P:cell surface receptor signaling pathway"/>
    <property type="evidence" value="ECO:0007669"/>
    <property type="project" value="InterPro"/>
</dbReference>
<keyword evidence="6" id="KW-0677">Repeat</keyword>
<dbReference type="EC" id="2.3.2.27" evidence="4"/>
<dbReference type="PROSITE" id="PS51698">
    <property type="entry name" value="U_BOX"/>
    <property type="match status" value="1"/>
</dbReference>
<dbReference type="InParanoid" id="A0A6P3ZSD1"/>
<reference evidence="11" key="1">
    <citation type="submission" date="2025-08" db="UniProtKB">
        <authorList>
            <consortium name="RefSeq"/>
        </authorList>
    </citation>
    <scope>IDENTIFICATION</scope>
    <source>
        <tissue evidence="11">Seedling</tissue>
    </source>
</reference>
<dbReference type="PANTHER" id="PTHR23315:SF349">
    <property type="entry name" value="U-BOX DOMAIN-CONTAINING PROTEIN 15"/>
    <property type="match status" value="1"/>
</dbReference>
<comment type="pathway">
    <text evidence="3">Protein modification; protein ubiquitination.</text>
</comment>
<feature type="repeat" description="ARM" evidence="8">
    <location>
        <begin position="489"/>
        <end position="531"/>
    </location>
</feature>
<dbReference type="InterPro" id="IPR045210">
    <property type="entry name" value="RING-Ubox_PUB"/>
</dbReference>
<dbReference type="InterPro" id="IPR003613">
    <property type="entry name" value="Ubox_domain"/>
</dbReference>
<evidence type="ECO:0000256" key="3">
    <source>
        <dbReference type="ARBA" id="ARBA00004906"/>
    </source>
</evidence>
<dbReference type="RefSeq" id="XP_015884095.1">
    <property type="nucleotide sequence ID" value="XM_016028609.4"/>
</dbReference>
<name>A0A6P3ZSD1_ZIZJJ</name>
<dbReference type="Pfam" id="PF25368">
    <property type="entry name" value="PUB10_N"/>
    <property type="match status" value="1"/>
</dbReference>
<dbReference type="SMART" id="SM00504">
    <property type="entry name" value="Ubox"/>
    <property type="match status" value="1"/>
</dbReference>
<evidence type="ECO:0000256" key="4">
    <source>
        <dbReference type="ARBA" id="ARBA00012483"/>
    </source>
</evidence>
<dbReference type="FunFam" id="3.30.40.10:FF:000562">
    <property type="entry name" value="RING-type E3 ubiquitin transferase"/>
    <property type="match status" value="1"/>
</dbReference>
<dbReference type="InterPro" id="IPR000225">
    <property type="entry name" value="Armadillo"/>
</dbReference>
<dbReference type="SUPFAM" id="SSF57850">
    <property type="entry name" value="RING/U-box"/>
    <property type="match status" value="1"/>
</dbReference>
<evidence type="ECO:0000313" key="11">
    <source>
        <dbReference type="RefSeq" id="XP_015884095.1"/>
    </source>
</evidence>
<dbReference type="FunFam" id="1.20.930.20:FF:000002">
    <property type="entry name" value="RING-type E3 ubiquitin transferase"/>
    <property type="match status" value="1"/>
</dbReference>
<feature type="repeat" description="ARM" evidence="8">
    <location>
        <begin position="407"/>
        <end position="449"/>
    </location>
</feature>
<dbReference type="InterPro" id="IPR016024">
    <property type="entry name" value="ARM-type_fold"/>
</dbReference>
<dbReference type="GO" id="GO:0016567">
    <property type="term" value="P:protein ubiquitination"/>
    <property type="evidence" value="ECO:0007669"/>
    <property type="project" value="UniProtKB-UniPathway"/>
</dbReference>
<dbReference type="Gene3D" id="1.25.10.10">
    <property type="entry name" value="Leucine-rich Repeat Variant"/>
    <property type="match status" value="2"/>
</dbReference>
<dbReference type="AlphaFoldDB" id="A0A6P3ZSD1"/>
<dbReference type="Pfam" id="PF04564">
    <property type="entry name" value="U-box"/>
    <property type="match status" value="1"/>
</dbReference>
<evidence type="ECO:0000256" key="7">
    <source>
        <dbReference type="ARBA" id="ARBA00022786"/>
    </source>
</evidence>
<accession>A0A6P3ZSD1</accession>
<protein>
    <recommendedName>
        <fullName evidence="4">RING-type E3 ubiquitin transferase</fullName>
        <ecNumber evidence="4">2.3.2.27</ecNumber>
    </recommendedName>
</protein>
<dbReference type="InterPro" id="IPR011989">
    <property type="entry name" value="ARM-like"/>
</dbReference>
<dbReference type="SMART" id="SM00185">
    <property type="entry name" value="ARM"/>
    <property type="match status" value="5"/>
</dbReference>
<dbReference type="InterPro" id="IPR057623">
    <property type="entry name" value="PUB12-19-like_N"/>
</dbReference>
<feature type="domain" description="U-box" evidence="9">
    <location>
        <begin position="271"/>
        <end position="345"/>
    </location>
</feature>
<dbReference type="KEGG" id="zju:107419796"/>
<dbReference type="InterPro" id="IPR058678">
    <property type="entry name" value="ARM_PUB"/>
</dbReference>
<proteinExistence type="predicted"/>
<dbReference type="InterPro" id="IPR013083">
    <property type="entry name" value="Znf_RING/FYVE/PHD"/>
</dbReference>
<dbReference type="Gene3D" id="3.30.40.10">
    <property type="entry name" value="Zinc/RING finger domain, C3HC4 (zinc finger)"/>
    <property type="match status" value="1"/>
</dbReference>
<dbReference type="GeneID" id="107419796"/>
<evidence type="ECO:0000259" key="9">
    <source>
        <dbReference type="PROSITE" id="PS51698"/>
    </source>
</evidence>
<comment type="function">
    <text evidence="2">Functions as an E3 ubiquitin ligase.</text>
</comment>
<dbReference type="InterPro" id="IPR036537">
    <property type="entry name" value="Adaptor_Cbl_N_dom_sf"/>
</dbReference>
<dbReference type="PANTHER" id="PTHR23315">
    <property type="entry name" value="U BOX DOMAIN-CONTAINING"/>
    <property type="match status" value="1"/>
</dbReference>
<evidence type="ECO:0000313" key="10">
    <source>
        <dbReference type="Proteomes" id="UP001652623"/>
    </source>
</evidence>
<keyword evidence="5" id="KW-0808">Transferase</keyword>
<dbReference type="Proteomes" id="UP001652623">
    <property type="component" value="Chromosome 5"/>
</dbReference>
<dbReference type="FunFam" id="1.25.10.10:FF:000082">
    <property type="entry name" value="RING-type E3 ubiquitin transferase"/>
    <property type="match status" value="1"/>
</dbReference>
<dbReference type="Pfam" id="PF25598">
    <property type="entry name" value="ARM_PUB"/>
    <property type="match status" value="1"/>
</dbReference>
<dbReference type="PROSITE" id="PS50176">
    <property type="entry name" value="ARM_REPEAT"/>
    <property type="match status" value="2"/>
</dbReference>
<evidence type="ECO:0000256" key="2">
    <source>
        <dbReference type="ARBA" id="ARBA00003861"/>
    </source>
</evidence>
<evidence type="ECO:0000256" key="1">
    <source>
        <dbReference type="ARBA" id="ARBA00000900"/>
    </source>
</evidence>
<keyword evidence="10" id="KW-1185">Reference proteome</keyword>
<keyword evidence="7" id="KW-0833">Ubl conjugation pathway</keyword>
<comment type="catalytic activity">
    <reaction evidence="1">
        <text>S-ubiquitinyl-[E2 ubiquitin-conjugating enzyme]-L-cysteine + [acceptor protein]-L-lysine = [E2 ubiquitin-conjugating enzyme]-L-cysteine + N(6)-ubiquitinyl-[acceptor protein]-L-lysine.</text>
        <dbReference type="EC" id="2.3.2.27"/>
    </reaction>
</comment>
<organism evidence="10 11">
    <name type="scientific">Ziziphus jujuba</name>
    <name type="common">Chinese jujube</name>
    <name type="synonym">Ziziphus sativa</name>
    <dbReference type="NCBI Taxonomy" id="326968"/>
    <lineage>
        <taxon>Eukaryota</taxon>
        <taxon>Viridiplantae</taxon>
        <taxon>Streptophyta</taxon>
        <taxon>Embryophyta</taxon>
        <taxon>Tracheophyta</taxon>
        <taxon>Spermatophyta</taxon>
        <taxon>Magnoliopsida</taxon>
        <taxon>eudicotyledons</taxon>
        <taxon>Gunneridae</taxon>
        <taxon>Pentapetalae</taxon>
        <taxon>rosids</taxon>
        <taxon>fabids</taxon>
        <taxon>Rosales</taxon>
        <taxon>Rhamnaceae</taxon>
        <taxon>Paliureae</taxon>
        <taxon>Ziziphus</taxon>
    </lineage>
</organism>
<evidence type="ECO:0000256" key="5">
    <source>
        <dbReference type="ARBA" id="ARBA00022679"/>
    </source>
</evidence>
<gene>
    <name evidence="11" type="primary">LOC107419796</name>
</gene>
<dbReference type="GO" id="GO:0061630">
    <property type="term" value="F:ubiquitin protein ligase activity"/>
    <property type="evidence" value="ECO:0007669"/>
    <property type="project" value="UniProtKB-EC"/>
</dbReference>